<feature type="site" description="Transition state stabilizer" evidence="3">
    <location>
        <position position="14"/>
    </location>
</feature>
<feature type="site" description="Positions MEP for the nucleophilic attack" evidence="3">
    <location>
        <position position="208"/>
    </location>
</feature>
<dbReference type="AlphaFoldDB" id="A0AAE3TEX8"/>
<dbReference type="HAMAP" id="MF_00108">
    <property type="entry name" value="IspD"/>
    <property type="match status" value="1"/>
</dbReference>
<dbReference type="SUPFAM" id="SSF53448">
    <property type="entry name" value="Nucleotide-diphospho-sugar transferases"/>
    <property type="match status" value="1"/>
</dbReference>
<dbReference type="GO" id="GO:0050518">
    <property type="term" value="F:2-C-methyl-D-erythritol 4-phosphate cytidylyltransferase activity"/>
    <property type="evidence" value="ECO:0007669"/>
    <property type="project" value="UniProtKB-UniRule"/>
</dbReference>
<dbReference type="Gene3D" id="3.90.550.10">
    <property type="entry name" value="Spore Coat Polysaccharide Biosynthesis Protein SpsA, Chain A"/>
    <property type="match status" value="1"/>
</dbReference>
<dbReference type="EC" id="2.7.7.60" evidence="3"/>
<comment type="similarity">
    <text evidence="3">Belongs to the IspD/TarI cytidylyltransferase family. IspD subfamily.</text>
</comment>
<dbReference type="InterPro" id="IPR034683">
    <property type="entry name" value="IspD/TarI"/>
</dbReference>
<evidence type="ECO:0000313" key="4">
    <source>
        <dbReference type="EMBL" id="MDF2953517.1"/>
    </source>
</evidence>
<comment type="pathway">
    <text evidence="3">Isoprenoid biosynthesis; isopentenyl diphosphate biosynthesis via DXP pathway; isopentenyl diphosphate from 1-deoxy-D-xylulose 5-phosphate: step 2/6.</text>
</comment>
<dbReference type="CDD" id="cd02516">
    <property type="entry name" value="CDP-ME_synthetase"/>
    <property type="match status" value="1"/>
</dbReference>
<feature type="site" description="Transition state stabilizer" evidence="3">
    <location>
        <position position="21"/>
    </location>
</feature>
<dbReference type="InterPro" id="IPR050088">
    <property type="entry name" value="IspD/TarI_cytidylyltransf_bact"/>
</dbReference>
<evidence type="ECO:0000256" key="1">
    <source>
        <dbReference type="ARBA" id="ARBA00022679"/>
    </source>
</evidence>
<comment type="function">
    <text evidence="3">Catalyzes the formation of 4-diphosphocytidyl-2-C-methyl-D-erythritol from CTP and 2-C-methyl-D-erythritol 4-phosphate (MEP).</text>
</comment>
<dbReference type="Proteomes" id="UP001144110">
    <property type="component" value="Unassembled WGS sequence"/>
</dbReference>
<keyword evidence="1 3" id="KW-0808">Transferase</keyword>
<dbReference type="PANTHER" id="PTHR32125:SF4">
    <property type="entry name" value="2-C-METHYL-D-ERYTHRITOL 4-PHOSPHATE CYTIDYLYLTRANSFERASE, CHLOROPLASTIC"/>
    <property type="match status" value="1"/>
</dbReference>
<dbReference type="InterPro" id="IPR001228">
    <property type="entry name" value="IspD"/>
</dbReference>
<sequence length="235" mass="26482">MVVAVIPSAGKGERMKANKPKQFLEIKGTPLLIYTLLKFEKHPQVDAVILSVSNEFINFTKKLVSSYNLKKVLKIVEGGKTRQESVFNGVKASPTETEIFLIHDAVRPFISPDLIGKIIKTAKDFGTGIPAIPVRDTLNKVSKEEIIENIDRTGLFCIQTPQGIRADILKDLLEKAQREKLVFSDESTLLLHYGYKAKIVEGSFLNFKITYPEDLFLAEKLIDCKIENLLKTYQK</sequence>
<gene>
    <name evidence="3" type="primary">ispD</name>
    <name evidence="4" type="ORF">OD816_000762</name>
</gene>
<keyword evidence="3" id="KW-0414">Isoprene biosynthesis</keyword>
<keyword evidence="2 3" id="KW-0548">Nucleotidyltransferase</keyword>
<proteinExistence type="inferred from homology"/>
<evidence type="ECO:0000313" key="5">
    <source>
        <dbReference type="Proteomes" id="UP001144110"/>
    </source>
</evidence>
<dbReference type="EMBL" id="JAPHEG010000003">
    <property type="protein sequence ID" value="MDF2953517.1"/>
    <property type="molecule type" value="Genomic_DNA"/>
</dbReference>
<evidence type="ECO:0000256" key="3">
    <source>
        <dbReference type="HAMAP-Rule" id="MF_00108"/>
    </source>
</evidence>
<organism evidence="4 5">
    <name type="scientific">Candidatus Thermodesulfobacterium syntrophicum</name>
    <dbReference type="NCBI Taxonomy" id="3060442"/>
    <lineage>
        <taxon>Bacteria</taxon>
        <taxon>Pseudomonadati</taxon>
        <taxon>Thermodesulfobacteriota</taxon>
        <taxon>Thermodesulfobacteria</taxon>
        <taxon>Thermodesulfobacteriales</taxon>
        <taxon>Thermodesulfobacteriaceae</taxon>
        <taxon>Thermodesulfobacterium</taxon>
    </lineage>
</organism>
<name>A0AAE3TEX8_9BACT</name>
<dbReference type="Pfam" id="PF01128">
    <property type="entry name" value="IspD"/>
    <property type="match status" value="1"/>
</dbReference>
<feature type="site" description="Positions MEP for the nucleophilic attack" evidence="3">
    <location>
        <position position="152"/>
    </location>
</feature>
<protein>
    <recommendedName>
        <fullName evidence="3">2-C-methyl-D-erythritol 4-phosphate cytidylyltransferase</fullName>
        <ecNumber evidence="3">2.7.7.60</ecNumber>
    </recommendedName>
    <alternativeName>
        <fullName evidence="3">4-diphosphocytidyl-2C-methyl-D-erythritol synthase</fullName>
    </alternativeName>
    <alternativeName>
        <fullName evidence="3">MEP cytidylyltransferase</fullName>
        <shortName evidence="3">MCT</shortName>
    </alternativeName>
</protein>
<dbReference type="InterPro" id="IPR029044">
    <property type="entry name" value="Nucleotide-diphossugar_trans"/>
</dbReference>
<dbReference type="PANTHER" id="PTHR32125">
    <property type="entry name" value="2-C-METHYL-D-ERYTHRITOL 4-PHOSPHATE CYTIDYLYLTRANSFERASE, CHLOROPLASTIC"/>
    <property type="match status" value="1"/>
</dbReference>
<accession>A0AAE3TEX8</accession>
<dbReference type="FunFam" id="3.90.550.10:FF:000003">
    <property type="entry name" value="2-C-methyl-D-erythritol 4-phosphate cytidylyltransferase"/>
    <property type="match status" value="1"/>
</dbReference>
<comment type="caution">
    <text evidence="4">The sequence shown here is derived from an EMBL/GenBank/DDBJ whole genome shotgun (WGS) entry which is preliminary data.</text>
</comment>
<comment type="catalytic activity">
    <reaction evidence="3">
        <text>2-C-methyl-D-erythritol 4-phosphate + CTP + H(+) = 4-CDP-2-C-methyl-D-erythritol + diphosphate</text>
        <dbReference type="Rhea" id="RHEA:13429"/>
        <dbReference type="ChEBI" id="CHEBI:15378"/>
        <dbReference type="ChEBI" id="CHEBI:33019"/>
        <dbReference type="ChEBI" id="CHEBI:37563"/>
        <dbReference type="ChEBI" id="CHEBI:57823"/>
        <dbReference type="ChEBI" id="CHEBI:58262"/>
        <dbReference type="EC" id="2.7.7.60"/>
    </reaction>
</comment>
<dbReference type="GO" id="GO:0019288">
    <property type="term" value="P:isopentenyl diphosphate biosynthetic process, methylerythritol 4-phosphate pathway"/>
    <property type="evidence" value="ECO:0007669"/>
    <property type="project" value="UniProtKB-UniRule"/>
</dbReference>
<reference evidence="4" key="1">
    <citation type="submission" date="2022-11" db="EMBL/GenBank/DDBJ databases">
        <title>Candidatus Alkanophaga archaea from heated hydrothermal vent sediment oxidize petroleum alkanes.</title>
        <authorList>
            <person name="Zehnle H."/>
            <person name="Laso-Perez R."/>
            <person name="Lipp J."/>
            <person name="Teske A."/>
            <person name="Wegener G."/>
        </authorList>
    </citation>
    <scope>NUCLEOTIDE SEQUENCE</scope>
    <source>
        <strain evidence="4">MCA70</strain>
    </source>
</reference>
<dbReference type="NCBIfam" id="TIGR00453">
    <property type="entry name" value="ispD"/>
    <property type="match status" value="1"/>
</dbReference>
<evidence type="ECO:0000256" key="2">
    <source>
        <dbReference type="ARBA" id="ARBA00022695"/>
    </source>
</evidence>